<dbReference type="EMBL" id="BLXT01005220">
    <property type="protein sequence ID" value="GFO20894.1"/>
    <property type="molecule type" value="Genomic_DNA"/>
</dbReference>
<protein>
    <submittedName>
        <fullName evidence="1">Uncharacterized protein</fullName>
    </submittedName>
</protein>
<organism evidence="1 2">
    <name type="scientific">Plakobranchus ocellatus</name>
    <dbReference type="NCBI Taxonomy" id="259542"/>
    <lineage>
        <taxon>Eukaryota</taxon>
        <taxon>Metazoa</taxon>
        <taxon>Spiralia</taxon>
        <taxon>Lophotrochozoa</taxon>
        <taxon>Mollusca</taxon>
        <taxon>Gastropoda</taxon>
        <taxon>Heterobranchia</taxon>
        <taxon>Euthyneura</taxon>
        <taxon>Panpulmonata</taxon>
        <taxon>Sacoglossa</taxon>
        <taxon>Placobranchoidea</taxon>
        <taxon>Plakobranchidae</taxon>
        <taxon>Plakobranchus</taxon>
    </lineage>
</organism>
<reference evidence="1 2" key="1">
    <citation type="journal article" date="2021" name="Elife">
        <title>Chloroplast acquisition without the gene transfer in kleptoplastic sea slugs, Plakobranchus ocellatus.</title>
        <authorList>
            <person name="Maeda T."/>
            <person name="Takahashi S."/>
            <person name="Yoshida T."/>
            <person name="Shimamura S."/>
            <person name="Takaki Y."/>
            <person name="Nagai Y."/>
            <person name="Toyoda A."/>
            <person name="Suzuki Y."/>
            <person name="Arimoto A."/>
            <person name="Ishii H."/>
            <person name="Satoh N."/>
            <person name="Nishiyama T."/>
            <person name="Hasebe M."/>
            <person name="Maruyama T."/>
            <person name="Minagawa J."/>
            <person name="Obokata J."/>
            <person name="Shigenobu S."/>
        </authorList>
    </citation>
    <scope>NUCLEOTIDE SEQUENCE [LARGE SCALE GENOMIC DNA]</scope>
</reference>
<dbReference type="AlphaFoldDB" id="A0AAV4BRB9"/>
<evidence type="ECO:0000313" key="1">
    <source>
        <dbReference type="EMBL" id="GFO20894.1"/>
    </source>
</evidence>
<proteinExistence type="predicted"/>
<evidence type="ECO:0000313" key="2">
    <source>
        <dbReference type="Proteomes" id="UP000735302"/>
    </source>
</evidence>
<keyword evidence="2" id="KW-1185">Reference proteome</keyword>
<name>A0AAV4BRB9_9GAST</name>
<dbReference type="Proteomes" id="UP000735302">
    <property type="component" value="Unassembled WGS sequence"/>
</dbReference>
<accession>A0AAV4BRB9</accession>
<gene>
    <name evidence="1" type="ORF">PoB_004739900</name>
</gene>
<sequence length="166" mass="18900">MNVGSSLPASCNGIWKKSDAASRVEKMVDPAIFGAMSSRLGSRHSGLFTATIWSCTYSHLYHWHYGSALVCWFCDWLDYSWLLNRVQILTNFFLLWEWHSPGACTLYGLAPCLRWICIVSVFMRPVVPNTSYMFLVVSDTSPIMTAAFLVSRLLHKLFFTKTTLNL</sequence>
<comment type="caution">
    <text evidence="1">The sequence shown here is derived from an EMBL/GenBank/DDBJ whole genome shotgun (WGS) entry which is preliminary data.</text>
</comment>